<feature type="domain" description="N-acetyltransferase" evidence="3">
    <location>
        <begin position="1"/>
        <end position="153"/>
    </location>
</feature>
<dbReference type="SUPFAM" id="SSF55729">
    <property type="entry name" value="Acyl-CoA N-acyltransferases (Nat)"/>
    <property type="match status" value="1"/>
</dbReference>
<dbReference type="EMBL" id="SMAN01000014">
    <property type="protein sequence ID" value="TCT20339.1"/>
    <property type="molecule type" value="Genomic_DNA"/>
</dbReference>
<dbReference type="RefSeq" id="WP_165902136.1">
    <property type="nucleotide sequence ID" value="NZ_SMAN01000014.1"/>
</dbReference>
<dbReference type="Gene3D" id="3.40.630.30">
    <property type="match status" value="1"/>
</dbReference>
<sequence>MNIQPLSSCTFDQVLEVWNRGFEGYAVNVHLNLDQLLTRMVYEGKFPEHSFVAMEGDQPAGFVFNAIKEINGRKLAWNGGTGIVPEKRGTGIGKKLIQTSLDYYQKQGVHTAYLEALRSNEPAINLYKKMGYMVIDHLDFLEAESLSETDFENEASGLIIREEPWEKVQHLPFTEKDIPWQNRKENIPDGRSYVVYEQKRPVAYYLSRTIFNNLGDIQGVVLYQLSADEGRENIEEIVKFALKQVFRPEVRSCRRLISNFPNKKETILSVIKNIGFETKLQQVHMKIEW</sequence>
<protein>
    <submittedName>
        <fullName evidence="4">Acetyltransferase (GNAT) family protein</fullName>
    </submittedName>
</protein>
<reference evidence="4 5" key="1">
    <citation type="submission" date="2019-03" db="EMBL/GenBank/DDBJ databases">
        <title>Genomic Encyclopedia of Type Strains, Phase IV (KMG-IV): sequencing the most valuable type-strain genomes for metagenomic binning, comparative biology and taxonomic classification.</title>
        <authorList>
            <person name="Goeker M."/>
        </authorList>
    </citation>
    <scope>NUCLEOTIDE SEQUENCE [LARGE SCALE GENOMIC DNA]</scope>
    <source>
        <strain evidence="4 5">DSM 25894</strain>
    </source>
</reference>
<keyword evidence="2" id="KW-0012">Acyltransferase</keyword>
<dbReference type="PANTHER" id="PTHR43420">
    <property type="entry name" value="ACETYLTRANSFERASE"/>
    <property type="match status" value="1"/>
</dbReference>
<dbReference type="CDD" id="cd04301">
    <property type="entry name" value="NAT_SF"/>
    <property type="match status" value="1"/>
</dbReference>
<comment type="caution">
    <text evidence="4">The sequence shown here is derived from an EMBL/GenBank/DDBJ whole genome shotgun (WGS) entry which is preliminary data.</text>
</comment>
<evidence type="ECO:0000256" key="1">
    <source>
        <dbReference type="ARBA" id="ARBA00022679"/>
    </source>
</evidence>
<evidence type="ECO:0000313" key="4">
    <source>
        <dbReference type="EMBL" id="TCT20339.1"/>
    </source>
</evidence>
<dbReference type="GO" id="GO:0016747">
    <property type="term" value="F:acyltransferase activity, transferring groups other than amino-acyl groups"/>
    <property type="evidence" value="ECO:0007669"/>
    <property type="project" value="InterPro"/>
</dbReference>
<dbReference type="AlphaFoldDB" id="A0A4R3N145"/>
<organism evidence="4 5">
    <name type="scientific">Melghiribacillus thermohalophilus</name>
    <dbReference type="NCBI Taxonomy" id="1324956"/>
    <lineage>
        <taxon>Bacteria</taxon>
        <taxon>Bacillati</taxon>
        <taxon>Bacillota</taxon>
        <taxon>Bacilli</taxon>
        <taxon>Bacillales</taxon>
        <taxon>Bacillaceae</taxon>
        <taxon>Melghiribacillus</taxon>
    </lineage>
</organism>
<dbReference type="InterPro" id="IPR000182">
    <property type="entry name" value="GNAT_dom"/>
</dbReference>
<dbReference type="PROSITE" id="PS51186">
    <property type="entry name" value="GNAT"/>
    <property type="match status" value="1"/>
</dbReference>
<dbReference type="InterPro" id="IPR050680">
    <property type="entry name" value="YpeA/RimI_acetyltransf"/>
</dbReference>
<dbReference type="Pfam" id="PF00583">
    <property type="entry name" value="Acetyltransf_1"/>
    <property type="match status" value="1"/>
</dbReference>
<keyword evidence="5" id="KW-1185">Reference proteome</keyword>
<dbReference type="Proteomes" id="UP000294650">
    <property type="component" value="Unassembled WGS sequence"/>
</dbReference>
<dbReference type="InterPro" id="IPR016181">
    <property type="entry name" value="Acyl_CoA_acyltransferase"/>
</dbReference>
<proteinExistence type="predicted"/>
<evidence type="ECO:0000313" key="5">
    <source>
        <dbReference type="Proteomes" id="UP000294650"/>
    </source>
</evidence>
<gene>
    <name evidence="4" type="ORF">EDD68_11421</name>
</gene>
<name>A0A4R3N145_9BACI</name>
<evidence type="ECO:0000259" key="3">
    <source>
        <dbReference type="PROSITE" id="PS51186"/>
    </source>
</evidence>
<accession>A0A4R3N145</accession>
<keyword evidence="1 4" id="KW-0808">Transferase</keyword>
<evidence type="ECO:0000256" key="2">
    <source>
        <dbReference type="ARBA" id="ARBA00023315"/>
    </source>
</evidence>